<evidence type="ECO:0000313" key="1">
    <source>
        <dbReference type="EMBL" id="ANA49345.1"/>
    </source>
</evidence>
<dbReference type="Proteomes" id="UP000223738">
    <property type="component" value="Segment"/>
</dbReference>
<name>A0A1S5R1R5_9CAUD</name>
<gene>
    <name evidence="1" type="ORF">PMW_220</name>
</gene>
<keyword evidence="2" id="KW-1185">Reference proteome</keyword>
<dbReference type="EMBL" id="KU862660">
    <property type="protein sequence ID" value="ANA49345.1"/>
    <property type="molecule type" value="Genomic_DNA"/>
</dbReference>
<reference evidence="1 2" key="1">
    <citation type="submission" date="2016-03" db="EMBL/GenBank/DDBJ databases">
        <title>Characterization of pf16 and phiPMW: Two novel phages infecting Pseudomonas putida PpG1.</title>
        <authorList>
            <person name="Magill D.J."/>
            <person name="Krylov V.N."/>
            <person name="Allen C.C.R."/>
            <person name="McGrath J.W."/>
            <person name="Quinn J.P."/>
            <person name="Kulakov L.A."/>
        </authorList>
    </citation>
    <scope>NUCLEOTIDE SEQUENCE [LARGE SCALE GENOMIC DNA]</scope>
</reference>
<evidence type="ECO:0000313" key="2">
    <source>
        <dbReference type="Proteomes" id="UP000223738"/>
    </source>
</evidence>
<organism evidence="1 2">
    <name type="scientific">Pseudomonas phage phiPMW</name>
    <dbReference type="NCBI Taxonomy" id="1815582"/>
    <lineage>
        <taxon>Viruses</taxon>
        <taxon>Duplodnaviria</taxon>
        <taxon>Heunggongvirae</taxon>
        <taxon>Uroviricota</taxon>
        <taxon>Caudoviricetes</taxon>
        <taxon>Plaisancevirus</taxon>
        <taxon>Plaisancevirus PMW</taxon>
    </lineage>
</organism>
<proteinExistence type="predicted"/>
<protein>
    <submittedName>
        <fullName evidence="1">Uncharacterized protein</fullName>
    </submittedName>
</protein>
<sequence length="70" mass="8077">MAIYSVENKDKGRIYLNGEEIHYVIWCDTGYGGKVCTAVYPHRLNTKDDLDTEIWEGCVEFVREKSSESN</sequence>
<accession>A0A1S5R1R5</accession>